<evidence type="ECO:0000313" key="3">
    <source>
        <dbReference type="EMBL" id="MFC3851412.1"/>
    </source>
</evidence>
<evidence type="ECO:0000313" key="4">
    <source>
        <dbReference type="Proteomes" id="UP001595617"/>
    </source>
</evidence>
<gene>
    <name evidence="3" type="ORF">ACFOOG_01090</name>
</gene>
<keyword evidence="4" id="KW-1185">Reference proteome</keyword>
<comment type="caution">
    <text evidence="3">The sequence shown here is derived from an EMBL/GenBank/DDBJ whole genome shotgun (WGS) entry which is preliminary data.</text>
</comment>
<protein>
    <submittedName>
        <fullName evidence="3">PEP-CTERM sorting domain-containing protein</fullName>
    </submittedName>
</protein>
<dbReference type="InterPro" id="IPR013424">
    <property type="entry name" value="Ice-binding_C"/>
</dbReference>
<sequence length="176" mass="18458">MNKTTLKALSAAALTMAVGSAHAALYSGEVDADAYVSVGGYDLAWASPCADGILESSCSAIDMSEQSGYGWAVMTSSLFNDLNLSAATFLVDYTSSNTQSYGGNQYAKAAGWFTNYSHIDVSNGLAGEWSFADTVDGWYWETIVYRVSANVPEPGTLALLGLGLAGLGFSRKKKAA</sequence>
<name>A0ABV7ZSB3_9GAMM</name>
<feature type="signal peptide" evidence="1">
    <location>
        <begin position="1"/>
        <end position="23"/>
    </location>
</feature>
<proteinExistence type="predicted"/>
<feature type="chain" id="PRO_5046045129" evidence="1">
    <location>
        <begin position="24"/>
        <end position="176"/>
    </location>
</feature>
<evidence type="ECO:0000256" key="1">
    <source>
        <dbReference type="SAM" id="SignalP"/>
    </source>
</evidence>
<evidence type="ECO:0000259" key="2">
    <source>
        <dbReference type="Pfam" id="PF07589"/>
    </source>
</evidence>
<dbReference type="EMBL" id="JBHRYR010000002">
    <property type="protein sequence ID" value="MFC3851412.1"/>
    <property type="molecule type" value="Genomic_DNA"/>
</dbReference>
<feature type="domain" description="Ice-binding protein C-terminal" evidence="2">
    <location>
        <begin position="151"/>
        <end position="172"/>
    </location>
</feature>
<accession>A0ABV7ZSB3</accession>
<organism evidence="3 4">
    <name type="scientific">Saccharospirillum mangrovi</name>
    <dbReference type="NCBI Taxonomy" id="2161747"/>
    <lineage>
        <taxon>Bacteria</taxon>
        <taxon>Pseudomonadati</taxon>
        <taxon>Pseudomonadota</taxon>
        <taxon>Gammaproteobacteria</taxon>
        <taxon>Oceanospirillales</taxon>
        <taxon>Saccharospirillaceae</taxon>
        <taxon>Saccharospirillum</taxon>
    </lineage>
</organism>
<reference evidence="4" key="1">
    <citation type="journal article" date="2019" name="Int. J. Syst. Evol. Microbiol.">
        <title>The Global Catalogue of Microorganisms (GCM) 10K type strain sequencing project: providing services to taxonomists for standard genome sequencing and annotation.</title>
        <authorList>
            <consortium name="The Broad Institute Genomics Platform"/>
            <consortium name="The Broad Institute Genome Sequencing Center for Infectious Disease"/>
            <person name="Wu L."/>
            <person name="Ma J."/>
        </authorList>
    </citation>
    <scope>NUCLEOTIDE SEQUENCE [LARGE SCALE GENOMIC DNA]</scope>
    <source>
        <strain evidence="4">IBRC 10765</strain>
    </source>
</reference>
<dbReference type="RefSeq" id="WP_380692565.1">
    <property type="nucleotide sequence ID" value="NZ_JBHRYR010000002.1"/>
</dbReference>
<dbReference type="Pfam" id="PF07589">
    <property type="entry name" value="PEP-CTERM"/>
    <property type="match status" value="1"/>
</dbReference>
<dbReference type="Proteomes" id="UP001595617">
    <property type="component" value="Unassembled WGS sequence"/>
</dbReference>
<dbReference type="NCBIfam" id="TIGR02595">
    <property type="entry name" value="PEP_CTERM"/>
    <property type="match status" value="1"/>
</dbReference>
<keyword evidence="1" id="KW-0732">Signal</keyword>